<dbReference type="Gene3D" id="3.40.50.12370">
    <property type="match status" value="1"/>
</dbReference>
<dbReference type="AlphaFoldDB" id="A0A1N6U371"/>
<proteinExistence type="inferred from homology"/>
<comment type="subcellular location">
    <subcellularLocation>
        <location evidence="1">Cytoplasm</location>
    </subcellularLocation>
</comment>
<keyword evidence="3" id="KW-0963">Cytoplasm</keyword>
<dbReference type="SUPFAM" id="SSF52402">
    <property type="entry name" value="Adenine nucleotide alpha hydrolases-like"/>
    <property type="match status" value="2"/>
</dbReference>
<comment type="similarity">
    <text evidence="2">Belongs to the universal stress protein A family.</text>
</comment>
<evidence type="ECO:0000256" key="4">
    <source>
        <dbReference type="ARBA" id="ARBA00037131"/>
    </source>
</evidence>
<comment type="function">
    <text evidence="4">Required for resistance to DNA-damaging agents.</text>
</comment>
<dbReference type="EMBL" id="FTMN01000006">
    <property type="protein sequence ID" value="SIQ60085.1"/>
    <property type="molecule type" value="Genomic_DNA"/>
</dbReference>
<protein>
    <submittedName>
        <fullName evidence="6">Nucleotide-binding universal stress protein, UspA family</fullName>
    </submittedName>
</protein>
<dbReference type="PRINTS" id="PR01438">
    <property type="entry name" value="UNVRSLSTRESS"/>
</dbReference>
<feature type="domain" description="UspA" evidence="5">
    <location>
        <begin position="153"/>
        <end position="271"/>
    </location>
</feature>
<evidence type="ECO:0000256" key="2">
    <source>
        <dbReference type="ARBA" id="ARBA00008791"/>
    </source>
</evidence>
<evidence type="ECO:0000313" key="7">
    <source>
        <dbReference type="Proteomes" id="UP000186895"/>
    </source>
</evidence>
<evidence type="ECO:0000256" key="3">
    <source>
        <dbReference type="ARBA" id="ARBA00022490"/>
    </source>
</evidence>
<dbReference type="Pfam" id="PF00582">
    <property type="entry name" value="Usp"/>
    <property type="match status" value="1"/>
</dbReference>
<dbReference type="PANTHER" id="PTHR47892:SF1">
    <property type="entry name" value="UNIVERSAL STRESS PROTEIN E"/>
    <property type="match status" value="1"/>
</dbReference>
<dbReference type="Proteomes" id="UP000186895">
    <property type="component" value="Unassembled WGS sequence"/>
</dbReference>
<dbReference type="GO" id="GO:0005737">
    <property type="term" value="C:cytoplasm"/>
    <property type="evidence" value="ECO:0007669"/>
    <property type="project" value="UniProtKB-SubCell"/>
</dbReference>
<keyword evidence="7" id="KW-1185">Reference proteome</keyword>
<dbReference type="PANTHER" id="PTHR47892">
    <property type="entry name" value="UNIVERSAL STRESS PROTEIN E"/>
    <property type="match status" value="1"/>
</dbReference>
<dbReference type="STRING" id="49186.SAMN05421647_106177"/>
<evidence type="ECO:0000313" key="6">
    <source>
        <dbReference type="EMBL" id="SIQ60085.1"/>
    </source>
</evidence>
<evidence type="ECO:0000259" key="5">
    <source>
        <dbReference type="Pfam" id="PF00582"/>
    </source>
</evidence>
<dbReference type="InterPro" id="IPR006016">
    <property type="entry name" value="UspA"/>
</dbReference>
<evidence type="ECO:0000256" key="1">
    <source>
        <dbReference type="ARBA" id="ARBA00004496"/>
    </source>
</evidence>
<gene>
    <name evidence="6" type="ORF">SAMN05421647_106177</name>
</gene>
<accession>A0A1N6U371</accession>
<sequence length="280" mass="30946">MREFKKLLVVLNPTQADQVALNKAVRIAGHQDVEITALLLQRTSGGEFRTLLDQQLQQLQQQRLNIRLEISPETDLLRALLLCQHKQSFDLTLKEPHKGSLSDSLFTPLDWKLLRAQNTPVLMTRPNNLTADAPILAAVEAAPSDPEHQRLNQRILEQATELSDTLQRPLHLFSACPAPMQNPGLDDQDGEQQQAYRDACVSLANQYGIAAERVHVDAGPAELLIADRAKTLDARLLVLGTVARTGLRGVLLGNTAEQLLERVDIDVLVIPPPRQDGTTA</sequence>
<dbReference type="InterPro" id="IPR006015">
    <property type="entry name" value="Universal_stress_UspA"/>
</dbReference>
<organism evidence="6 7">
    <name type="scientific">Marinobacterium stanieri</name>
    <dbReference type="NCBI Taxonomy" id="49186"/>
    <lineage>
        <taxon>Bacteria</taxon>
        <taxon>Pseudomonadati</taxon>
        <taxon>Pseudomonadota</taxon>
        <taxon>Gammaproteobacteria</taxon>
        <taxon>Oceanospirillales</taxon>
        <taxon>Oceanospirillaceae</taxon>
        <taxon>Marinobacterium</taxon>
    </lineage>
</organism>
<dbReference type="RefSeq" id="WP_076463434.1">
    <property type="nucleotide sequence ID" value="NZ_FTMN01000006.1"/>
</dbReference>
<name>A0A1N6U371_9GAMM</name>
<reference evidence="6 7" key="1">
    <citation type="submission" date="2017-01" db="EMBL/GenBank/DDBJ databases">
        <authorList>
            <person name="Mah S.A."/>
            <person name="Swanson W.J."/>
            <person name="Moy G.W."/>
            <person name="Vacquier V.D."/>
        </authorList>
    </citation>
    <scope>NUCLEOTIDE SEQUENCE [LARGE SCALE GENOMIC DNA]</scope>
    <source>
        <strain evidence="6 7">DSM 7027</strain>
    </source>
</reference>